<reference evidence="11 12" key="1">
    <citation type="submission" date="2019-02" db="EMBL/GenBank/DDBJ databases">
        <title>Deep-cultivation of Planctomycetes and their phenomic and genomic characterization uncovers novel biology.</title>
        <authorList>
            <person name="Wiegand S."/>
            <person name="Jogler M."/>
            <person name="Boedeker C."/>
            <person name="Pinto D."/>
            <person name="Vollmers J."/>
            <person name="Rivas-Marin E."/>
            <person name="Kohn T."/>
            <person name="Peeters S.H."/>
            <person name="Heuer A."/>
            <person name="Rast P."/>
            <person name="Oberbeckmann S."/>
            <person name="Bunk B."/>
            <person name="Jeske O."/>
            <person name="Meyerdierks A."/>
            <person name="Storesund J.E."/>
            <person name="Kallscheuer N."/>
            <person name="Luecker S."/>
            <person name="Lage O.M."/>
            <person name="Pohl T."/>
            <person name="Merkel B.J."/>
            <person name="Hornburger P."/>
            <person name="Mueller R.-W."/>
            <person name="Bruemmer F."/>
            <person name="Labrenz M."/>
            <person name="Spormann A.M."/>
            <person name="Op Den Camp H."/>
            <person name="Overmann J."/>
            <person name="Amann R."/>
            <person name="Jetten M.S.M."/>
            <person name="Mascher T."/>
            <person name="Medema M.H."/>
            <person name="Devos D.P."/>
            <person name="Kaster A.-K."/>
            <person name="Ovreas L."/>
            <person name="Rohde M."/>
            <person name="Galperin M.Y."/>
            <person name="Jogler C."/>
        </authorList>
    </citation>
    <scope>NUCLEOTIDE SEQUENCE [LARGE SCALE GENOMIC DNA]</scope>
    <source>
        <strain evidence="11 12">Mal64</strain>
    </source>
</reference>
<evidence type="ECO:0000259" key="9">
    <source>
        <dbReference type="Pfam" id="PF01694"/>
    </source>
</evidence>
<feature type="transmembrane region" description="Helical" evidence="8">
    <location>
        <begin position="111"/>
        <end position="132"/>
    </location>
</feature>
<evidence type="ECO:0000313" key="12">
    <source>
        <dbReference type="Proteomes" id="UP000315440"/>
    </source>
</evidence>
<dbReference type="EMBL" id="SJPQ01000002">
    <property type="protein sequence ID" value="TWT88197.1"/>
    <property type="molecule type" value="Genomic_DNA"/>
</dbReference>
<comment type="similarity">
    <text evidence="2">Belongs to the peptidase S54 family.</text>
</comment>
<dbReference type="Pfam" id="PF01694">
    <property type="entry name" value="Rhomboid"/>
    <property type="match status" value="1"/>
</dbReference>
<feature type="transmembrane region" description="Helical" evidence="8">
    <location>
        <begin position="163"/>
        <end position="183"/>
    </location>
</feature>
<comment type="subcellular location">
    <subcellularLocation>
        <location evidence="1">Membrane</location>
        <topology evidence="1">Multi-pass membrane protein</topology>
    </subcellularLocation>
</comment>
<evidence type="ECO:0000256" key="7">
    <source>
        <dbReference type="SAM" id="MobiDB-lite"/>
    </source>
</evidence>
<keyword evidence="3 8" id="KW-0812">Transmembrane</keyword>
<gene>
    <name evidence="11" type="ORF">Mal64_16760</name>
</gene>
<evidence type="ECO:0000256" key="4">
    <source>
        <dbReference type="ARBA" id="ARBA00022801"/>
    </source>
</evidence>
<organism evidence="11 12">
    <name type="scientific">Pseudobythopirellula maris</name>
    <dbReference type="NCBI Taxonomy" id="2527991"/>
    <lineage>
        <taxon>Bacteria</taxon>
        <taxon>Pseudomonadati</taxon>
        <taxon>Planctomycetota</taxon>
        <taxon>Planctomycetia</taxon>
        <taxon>Pirellulales</taxon>
        <taxon>Lacipirellulaceae</taxon>
        <taxon>Pseudobythopirellula</taxon>
    </lineage>
</organism>
<dbReference type="RefSeq" id="WP_146399047.1">
    <property type="nucleotide sequence ID" value="NZ_SJPQ01000002.1"/>
</dbReference>
<feature type="compositionally biased region" description="Basic and acidic residues" evidence="7">
    <location>
        <begin position="263"/>
        <end position="281"/>
    </location>
</feature>
<evidence type="ECO:0000256" key="3">
    <source>
        <dbReference type="ARBA" id="ARBA00022692"/>
    </source>
</evidence>
<evidence type="ECO:0000256" key="6">
    <source>
        <dbReference type="ARBA" id="ARBA00023136"/>
    </source>
</evidence>
<feature type="transmembrane region" description="Helical" evidence="8">
    <location>
        <begin position="85"/>
        <end position="102"/>
    </location>
</feature>
<feature type="domain" description="DUF6576" evidence="10">
    <location>
        <begin position="254"/>
        <end position="283"/>
    </location>
</feature>
<dbReference type="InterPro" id="IPR022764">
    <property type="entry name" value="Peptidase_S54_rhomboid_dom"/>
</dbReference>
<dbReference type="PANTHER" id="PTHR43731">
    <property type="entry name" value="RHOMBOID PROTEASE"/>
    <property type="match status" value="1"/>
</dbReference>
<evidence type="ECO:0000256" key="1">
    <source>
        <dbReference type="ARBA" id="ARBA00004141"/>
    </source>
</evidence>
<protein>
    <submittedName>
        <fullName evidence="11">Rhomboid family protein</fullName>
    </submittedName>
</protein>
<evidence type="ECO:0000256" key="2">
    <source>
        <dbReference type="ARBA" id="ARBA00009045"/>
    </source>
</evidence>
<feature type="region of interest" description="Disordered" evidence="7">
    <location>
        <begin position="263"/>
        <end position="289"/>
    </location>
</feature>
<sequence>MGIYERDYERASGGGFGGGSFDKGGFGSWSTNAKLLVAIGVVYAAQLLFTPWFSELFGLHGGWYREPWRVFELLTYGFLHSERDLKHILFNAIAIFFFGRAIEMRYGSREYLWIFLSAVVFSGAVWSIANIAEGSPNALLVGASGGISALLLLFALNFPRQQVLIWGVLPVPAWLLAVLFIGMDVMGAVNRSGNVAYTAHLGGALFGFLYFKFGWRLTDLVGDGLKIPSFKRRPKLRVHREEPEPQANADDLKVDEILEKIQRHGQDSLTSKERKTLERASQRYKQRRP</sequence>
<dbReference type="Pfam" id="PF20216">
    <property type="entry name" value="DUF6576"/>
    <property type="match status" value="1"/>
</dbReference>
<evidence type="ECO:0000259" key="10">
    <source>
        <dbReference type="Pfam" id="PF20216"/>
    </source>
</evidence>
<feature type="transmembrane region" description="Helical" evidence="8">
    <location>
        <begin position="35"/>
        <end position="54"/>
    </location>
</feature>
<dbReference type="OrthoDB" id="9813074at2"/>
<keyword evidence="4" id="KW-0378">Hydrolase</keyword>
<dbReference type="PANTHER" id="PTHR43731:SF14">
    <property type="entry name" value="PRESENILIN-ASSOCIATED RHOMBOID-LIKE PROTEIN, MITOCHONDRIAL"/>
    <property type="match status" value="1"/>
</dbReference>
<comment type="caution">
    <text evidence="11">The sequence shown here is derived from an EMBL/GenBank/DDBJ whole genome shotgun (WGS) entry which is preliminary data.</text>
</comment>
<feature type="transmembrane region" description="Helical" evidence="8">
    <location>
        <begin position="195"/>
        <end position="211"/>
    </location>
</feature>
<keyword evidence="12" id="KW-1185">Reference proteome</keyword>
<keyword evidence="5 8" id="KW-1133">Transmembrane helix</keyword>
<dbReference type="SUPFAM" id="SSF144091">
    <property type="entry name" value="Rhomboid-like"/>
    <property type="match status" value="1"/>
</dbReference>
<feature type="transmembrane region" description="Helical" evidence="8">
    <location>
        <begin position="138"/>
        <end position="156"/>
    </location>
</feature>
<dbReference type="Proteomes" id="UP000315440">
    <property type="component" value="Unassembled WGS sequence"/>
</dbReference>
<dbReference type="Gene3D" id="1.20.1540.10">
    <property type="entry name" value="Rhomboid-like"/>
    <property type="match status" value="1"/>
</dbReference>
<proteinExistence type="inferred from homology"/>
<evidence type="ECO:0000256" key="5">
    <source>
        <dbReference type="ARBA" id="ARBA00022989"/>
    </source>
</evidence>
<dbReference type="AlphaFoldDB" id="A0A5C5ZMI5"/>
<name>A0A5C5ZMI5_9BACT</name>
<evidence type="ECO:0000313" key="11">
    <source>
        <dbReference type="EMBL" id="TWT88197.1"/>
    </source>
</evidence>
<keyword evidence="6 8" id="KW-0472">Membrane</keyword>
<dbReference type="InterPro" id="IPR035952">
    <property type="entry name" value="Rhomboid-like_sf"/>
</dbReference>
<dbReference type="InterPro" id="IPR046483">
    <property type="entry name" value="DUF6576"/>
</dbReference>
<dbReference type="GO" id="GO:0016020">
    <property type="term" value="C:membrane"/>
    <property type="evidence" value="ECO:0007669"/>
    <property type="project" value="UniProtKB-SubCell"/>
</dbReference>
<accession>A0A5C5ZMI5</accession>
<dbReference type="InterPro" id="IPR050925">
    <property type="entry name" value="Rhomboid_protease_S54"/>
</dbReference>
<feature type="domain" description="Peptidase S54 rhomboid" evidence="9">
    <location>
        <begin position="68"/>
        <end position="211"/>
    </location>
</feature>
<dbReference type="GO" id="GO:0004252">
    <property type="term" value="F:serine-type endopeptidase activity"/>
    <property type="evidence" value="ECO:0007669"/>
    <property type="project" value="InterPro"/>
</dbReference>
<evidence type="ECO:0000256" key="8">
    <source>
        <dbReference type="SAM" id="Phobius"/>
    </source>
</evidence>